<evidence type="ECO:0000259" key="5">
    <source>
        <dbReference type="SMART" id="SM00387"/>
    </source>
</evidence>
<keyword evidence="1 6" id="KW-0808">Transferase</keyword>
<reference evidence="6 7" key="1">
    <citation type="submission" date="2014-03" db="EMBL/GenBank/DDBJ databases">
        <title>Genomics of Bifidobacteria.</title>
        <authorList>
            <person name="Ventura M."/>
            <person name="Milani C."/>
            <person name="Lugli G.A."/>
        </authorList>
    </citation>
    <scope>NUCLEOTIDE SEQUENCE [LARGE SCALE GENOMIC DNA]</scope>
    <source>
        <strain evidence="6 7">LMG 21775</strain>
    </source>
</reference>
<feature type="transmembrane region" description="Helical" evidence="4">
    <location>
        <begin position="115"/>
        <end position="140"/>
    </location>
</feature>
<evidence type="ECO:0000256" key="3">
    <source>
        <dbReference type="ARBA" id="ARBA00023012"/>
    </source>
</evidence>
<dbReference type="Pfam" id="PF07730">
    <property type="entry name" value="HisKA_3"/>
    <property type="match status" value="1"/>
</dbReference>
<dbReference type="Gene3D" id="1.20.5.1930">
    <property type="match status" value="1"/>
</dbReference>
<protein>
    <submittedName>
        <fullName evidence="6">Two-component system sensor kinase</fullName>
        <ecNumber evidence="6">2.7.13.3</ecNumber>
    </submittedName>
</protein>
<dbReference type="Pfam" id="PF02518">
    <property type="entry name" value="HATPase_c"/>
    <property type="match status" value="1"/>
</dbReference>
<dbReference type="InterPro" id="IPR050482">
    <property type="entry name" value="Sensor_HK_TwoCompSys"/>
</dbReference>
<dbReference type="CDD" id="cd16917">
    <property type="entry name" value="HATPase_UhpB-NarQ-NarX-like"/>
    <property type="match status" value="1"/>
</dbReference>
<keyword evidence="4" id="KW-1133">Transmembrane helix</keyword>
<keyword evidence="4" id="KW-0812">Transmembrane</keyword>
<dbReference type="PIRSF" id="PIRSF037434">
    <property type="entry name" value="STHK_ChrS"/>
    <property type="match status" value="1"/>
</dbReference>
<sequence length="432" mass="46895">MEESGIDAMRVSTSNVHSRWNMYFAVATPLLIIAIVMLTQIDWYQRFALVVLLGLPTVVFLFFVDPYSGDDAEALSKSGYRGWCFAVLAVVCLIAAAAINPSVVFVQFIVVPQLFIAFTYWPSLGIVTLMNCGFIGVAWVQSATLYGGNITDTVVESIASVFFSGMIGIANDHLVEVNEHNMQLIGRLESQQEVIRHLSHQEGIAAERQRMAGEMHDTIAQSLTSVLALSRAAADEMCDEQDRTLAMKHIRMISAIAKESLDDTRALIANSTPAALQKSGLRDALQRTLANTEGEDGPTCALHVDQNIPELPLALQVAVLRIVQEAVTNTQKHSRAHGITVDLGVTHDLQQGGAVLRLCIEDDGIGFDAASISDEQANATGHGYGFIDMRRRAEELSGGFSCVSSIGKGTRIMVLFPIGEQTQNILTEDASL</sequence>
<keyword evidence="2 6" id="KW-0418">Kinase</keyword>
<dbReference type="InterPro" id="IPR036890">
    <property type="entry name" value="HATPase_C_sf"/>
</dbReference>
<dbReference type="Proteomes" id="UP000029050">
    <property type="component" value="Unassembled WGS sequence"/>
</dbReference>
<dbReference type="PANTHER" id="PTHR24421">
    <property type="entry name" value="NITRATE/NITRITE SENSOR PROTEIN NARX-RELATED"/>
    <property type="match status" value="1"/>
</dbReference>
<dbReference type="InterPro" id="IPR003594">
    <property type="entry name" value="HATPase_dom"/>
</dbReference>
<name>A0A087CEE3_9BIFI</name>
<dbReference type="GO" id="GO:0046983">
    <property type="term" value="F:protein dimerization activity"/>
    <property type="evidence" value="ECO:0007669"/>
    <property type="project" value="InterPro"/>
</dbReference>
<evidence type="ECO:0000256" key="1">
    <source>
        <dbReference type="ARBA" id="ARBA00022679"/>
    </source>
</evidence>
<dbReference type="eggNOG" id="COG4585">
    <property type="taxonomic scope" value="Bacteria"/>
</dbReference>
<comment type="caution">
    <text evidence="6">The sequence shown here is derived from an EMBL/GenBank/DDBJ whole genome shotgun (WGS) entry which is preliminary data.</text>
</comment>
<dbReference type="SMART" id="SM00387">
    <property type="entry name" value="HATPase_c"/>
    <property type="match status" value="1"/>
</dbReference>
<dbReference type="SUPFAM" id="SSF55874">
    <property type="entry name" value="ATPase domain of HSP90 chaperone/DNA topoisomerase II/histidine kinase"/>
    <property type="match status" value="1"/>
</dbReference>
<organism evidence="6 7">
    <name type="scientific">Bifidobacterium psychraerophilum</name>
    <dbReference type="NCBI Taxonomy" id="218140"/>
    <lineage>
        <taxon>Bacteria</taxon>
        <taxon>Bacillati</taxon>
        <taxon>Actinomycetota</taxon>
        <taxon>Actinomycetes</taxon>
        <taxon>Bifidobacteriales</taxon>
        <taxon>Bifidobacteriaceae</taxon>
        <taxon>Bifidobacterium</taxon>
    </lineage>
</organism>
<dbReference type="EMBL" id="JGZI01000010">
    <property type="protein sequence ID" value="KFI81643.1"/>
    <property type="molecule type" value="Genomic_DNA"/>
</dbReference>
<gene>
    <name evidence="6" type="ORF">BPSY_2055</name>
</gene>
<dbReference type="EC" id="2.7.13.3" evidence="6"/>
<dbReference type="InterPro" id="IPR017205">
    <property type="entry name" value="Sig_transdc_His_kinase_ChrS"/>
</dbReference>
<evidence type="ECO:0000313" key="7">
    <source>
        <dbReference type="Proteomes" id="UP000029050"/>
    </source>
</evidence>
<evidence type="ECO:0000256" key="2">
    <source>
        <dbReference type="ARBA" id="ARBA00022777"/>
    </source>
</evidence>
<dbReference type="AlphaFoldDB" id="A0A087CEE3"/>
<evidence type="ECO:0000256" key="4">
    <source>
        <dbReference type="SAM" id="Phobius"/>
    </source>
</evidence>
<dbReference type="GO" id="GO:0000155">
    <property type="term" value="F:phosphorelay sensor kinase activity"/>
    <property type="evidence" value="ECO:0007669"/>
    <property type="project" value="InterPro"/>
</dbReference>
<dbReference type="Gene3D" id="3.30.565.10">
    <property type="entry name" value="Histidine kinase-like ATPase, C-terminal domain"/>
    <property type="match status" value="1"/>
</dbReference>
<accession>A0A087CEE3</accession>
<keyword evidence="7" id="KW-1185">Reference proteome</keyword>
<feature type="transmembrane region" description="Helical" evidence="4">
    <location>
        <begin position="20"/>
        <end position="41"/>
    </location>
</feature>
<dbReference type="GO" id="GO:0016020">
    <property type="term" value="C:membrane"/>
    <property type="evidence" value="ECO:0007669"/>
    <property type="project" value="InterPro"/>
</dbReference>
<keyword evidence="3" id="KW-0902">Two-component regulatory system</keyword>
<evidence type="ECO:0000313" key="6">
    <source>
        <dbReference type="EMBL" id="KFI81643.1"/>
    </source>
</evidence>
<dbReference type="STRING" id="218140.BPSY_2055"/>
<proteinExistence type="predicted"/>
<feature type="domain" description="Histidine kinase/HSP90-like ATPase" evidence="5">
    <location>
        <begin position="314"/>
        <end position="420"/>
    </location>
</feature>
<keyword evidence="4" id="KW-0472">Membrane</keyword>
<dbReference type="InterPro" id="IPR011712">
    <property type="entry name" value="Sig_transdc_His_kin_sub3_dim/P"/>
</dbReference>
<feature type="transmembrane region" description="Helical" evidence="4">
    <location>
        <begin position="47"/>
        <end position="64"/>
    </location>
</feature>
<feature type="transmembrane region" description="Helical" evidence="4">
    <location>
        <begin position="85"/>
        <end position="109"/>
    </location>
</feature>